<organism evidence="2 3">
    <name type="scientific">Burkholderia lata (strain ATCC 17760 / DSM 23089 / LMG 22485 / NCIMB 9086 / R18194 / 383)</name>
    <dbReference type="NCBI Taxonomy" id="482957"/>
    <lineage>
        <taxon>Bacteria</taxon>
        <taxon>Pseudomonadati</taxon>
        <taxon>Pseudomonadota</taxon>
        <taxon>Betaproteobacteria</taxon>
        <taxon>Burkholderiales</taxon>
        <taxon>Burkholderiaceae</taxon>
        <taxon>Burkholderia</taxon>
        <taxon>Burkholderia cepacia complex</taxon>
    </lineage>
</organism>
<dbReference type="Pfam" id="PF03235">
    <property type="entry name" value="GmrSD_N"/>
    <property type="match status" value="1"/>
</dbReference>
<evidence type="ECO:0000259" key="1">
    <source>
        <dbReference type="SMART" id="SM00507"/>
    </source>
</evidence>
<evidence type="ECO:0000313" key="3">
    <source>
        <dbReference type="Proteomes" id="UP000494110"/>
    </source>
</evidence>
<dbReference type="Proteomes" id="UP000494110">
    <property type="component" value="Unassembled WGS sequence"/>
</dbReference>
<dbReference type="RefSeq" id="WP_254597941.1">
    <property type="nucleotide sequence ID" value="NZ_CABVQN010000044.1"/>
</dbReference>
<name>A0A6P3B3L0_BURL3</name>
<dbReference type="EMBL" id="CABVQN010000044">
    <property type="protein sequence ID" value="VWD54702.1"/>
    <property type="molecule type" value="Genomic_DNA"/>
</dbReference>
<dbReference type="InterPro" id="IPR004919">
    <property type="entry name" value="GmrSD_N"/>
</dbReference>
<reference evidence="2 3" key="1">
    <citation type="submission" date="2019-09" db="EMBL/GenBank/DDBJ databases">
        <authorList>
            <person name="Depoorter E."/>
        </authorList>
    </citation>
    <scope>NUCLEOTIDE SEQUENCE [LARGE SCALE GENOMIC DNA]</scope>
    <source>
        <strain evidence="2">R-39750</strain>
    </source>
</reference>
<dbReference type="AlphaFoldDB" id="A0A6P3B3L0"/>
<protein>
    <recommendedName>
        <fullName evidence="1">HNH nuclease domain-containing protein</fullName>
    </recommendedName>
</protein>
<dbReference type="Gene3D" id="1.10.30.50">
    <property type="match status" value="1"/>
</dbReference>
<evidence type="ECO:0000313" key="2">
    <source>
        <dbReference type="EMBL" id="VWD54702.1"/>
    </source>
</evidence>
<dbReference type="InterPro" id="IPR003615">
    <property type="entry name" value="HNH_nuc"/>
</dbReference>
<accession>A0A6P3B3L0</accession>
<dbReference type="CDD" id="cd00085">
    <property type="entry name" value="HNHc"/>
    <property type="match status" value="1"/>
</dbReference>
<feature type="domain" description="HNH nuclease" evidence="1">
    <location>
        <begin position="485"/>
        <end position="537"/>
    </location>
</feature>
<proteinExistence type="predicted"/>
<sequence length="541" mass="60095">MAHFVRHKVDSLNDIGENFMALRSNLVNLDAMIKREDFAASDAESSNFENVSTISLRDFTQGGLIGPNLRKPDFQRETNHWAPEQVASLLECFANGDLIPSVILWQSPTYLFVIDGGHRLSALKAWIEDDYGDGPTSQAFFGYQISDEQKKIAERVRALVNKRVGSWNHYQAKSTDENLDPAERKRLNALITRGLPIQWVKGDADKAESSFFKINTKGTPLDDIEELLLKSRKKPISIAARAIIRAGKGHRYWSSFESDKASEIEKIAKNLHSTLFDPEIKRPIKTLDLPLGGPKGVRTALQVLIDMALIASRDQTGHPKDLTATNDDLDGSETVKVLTKTLALARRITGNDDGSLGLHPAVYFYGPTGRHSGPMFMGTVSLIGRKISNNDKQFFQKFTKARSKLEEILVIHKDLIATATQKHVSSRRVGKYADLLDGLINRINDGLSISEAEIVELADLNGKIVTGSSNHAPKEFSDDVKSQSFIYTALASSIRCPLCNGYLDTEKSVSYDHIVRAREGGMGHPTNCQLTHPYCNQSFKQ</sequence>
<gene>
    <name evidence="2" type="ORF">BLA39750_06562</name>
</gene>
<dbReference type="SMART" id="SM00507">
    <property type="entry name" value="HNHc"/>
    <property type="match status" value="1"/>
</dbReference>